<dbReference type="GO" id="GO:0005524">
    <property type="term" value="F:ATP binding"/>
    <property type="evidence" value="ECO:0007669"/>
    <property type="project" value="UniProtKB-KW"/>
</dbReference>
<keyword evidence="3 8" id="KW-0418">Kinase</keyword>
<evidence type="ECO:0000313" key="9">
    <source>
        <dbReference type="Proteomes" id="UP000315471"/>
    </source>
</evidence>
<keyword evidence="9" id="KW-1185">Reference proteome</keyword>
<dbReference type="RefSeq" id="WP_146599049.1">
    <property type="nucleotide sequence ID" value="NZ_SJPY01000002.1"/>
</dbReference>
<protein>
    <submittedName>
        <fullName evidence="8">Serine/threonine-protein kinase PknD</fullName>
        <ecNumber evidence="8">2.7.11.1</ecNumber>
    </submittedName>
</protein>
<dbReference type="InterPro" id="IPR008271">
    <property type="entry name" value="Ser/Thr_kinase_AS"/>
</dbReference>
<dbReference type="InterPro" id="IPR011009">
    <property type="entry name" value="Kinase-like_dom_sf"/>
</dbReference>
<dbReference type="PROSITE" id="PS00108">
    <property type="entry name" value="PROTEIN_KINASE_ST"/>
    <property type="match status" value="1"/>
</dbReference>
<keyword evidence="6" id="KW-0812">Transmembrane</keyword>
<keyword evidence="4" id="KW-0067">ATP-binding</keyword>
<dbReference type="Proteomes" id="UP000315471">
    <property type="component" value="Unassembled WGS sequence"/>
</dbReference>
<name>A0A5C6E579_9BACT</name>
<dbReference type="OrthoDB" id="6111975at2"/>
<keyword evidence="6" id="KW-0472">Membrane</keyword>
<reference evidence="8 9" key="1">
    <citation type="submission" date="2019-02" db="EMBL/GenBank/DDBJ databases">
        <title>Deep-cultivation of Planctomycetes and their phenomic and genomic characterization uncovers novel biology.</title>
        <authorList>
            <person name="Wiegand S."/>
            <person name="Jogler M."/>
            <person name="Boedeker C."/>
            <person name="Pinto D."/>
            <person name="Vollmers J."/>
            <person name="Rivas-Marin E."/>
            <person name="Kohn T."/>
            <person name="Peeters S.H."/>
            <person name="Heuer A."/>
            <person name="Rast P."/>
            <person name="Oberbeckmann S."/>
            <person name="Bunk B."/>
            <person name="Jeske O."/>
            <person name="Meyerdierks A."/>
            <person name="Storesund J.E."/>
            <person name="Kallscheuer N."/>
            <person name="Luecker S."/>
            <person name="Lage O.M."/>
            <person name="Pohl T."/>
            <person name="Merkel B.J."/>
            <person name="Hornburger P."/>
            <person name="Mueller R.-W."/>
            <person name="Bruemmer F."/>
            <person name="Labrenz M."/>
            <person name="Spormann A.M."/>
            <person name="Op Den Camp H."/>
            <person name="Overmann J."/>
            <person name="Amann R."/>
            <person name="Jetten M.S.M."/>
            <person name="Mascher T."/>
            <person name="Medema M.H."/>
            <person name="Devos D.P."/>
            <person name="Kaster A.-K."/>
            <person name="Ovreas L."/>
            <person name="Rohde M."/>
            <person name="Galperin M.Y."/>
            <person name="Jogler C."/>
        </authorList>
    </citation>
    <scope>NUCLEOTIDE SEQUENCE [LARGE SCALE GENOMIC DNA]</scope>
    <source>
        <strain evidence="8 9">Q31b</strain>
    </source>
</reference>
<dbReference type="CDD" id="cd14014">
    <property type="entry name" value="STKc_PknB_like"/>
    <property type="match status" value="1"/>
</dbReference>
<dbReference type="Pfam" id="PF00069">
    <property type="entry name" value="Pkinase"/>
    <property type="match status" value="1"/>
</dbReference>
<dbReference type="Gene3D" id="1.10.510.10">
    <property type="entry name" value="Transferase(Phosphotransferase) domain 1"/>
    <property type="match status" value="1"/>
</dbReference>
<evidence type="ECO:0000256" key="6">
    <source>
        <dbReference type="SAM" id="Phobius"/>
    </source>
</evidence>
<dbReference type="EC" id="2.7.11.1" evidence="8"/>
<keyword evidence="6" id="KW-1133">Transmembrane helix</keyword>
<dbReference type="SUPFAM" id="SSF56112">
    <property type="entry name" value="Protein kinase-like (PK-like)"/>
    <property type="match status" value="1"/>
</dbReference>
<evidence type="ECO:0000256" key="4">
    <source>
        <dbReference type="ARBA" id="ARBA00022840"/>
    </source>
</evidence>
<dbReference type="InterPro" id="IPR000719">
    <property type="entry name" value="Prot_kinase_dom"/>
</dbReference>
<evidence type="ECO:0000256" key="2">
    <source>
        <dbReference type="ARBA" id="ARBA00022741"/>
    </source>
</evidence>
<feature type="transmembrane region" description="Helical" evidence="6">
    <location>
        <begin position="375"/>
        <end position="396"/>
    </location>
</feature>
<evidence type="ECO:0000256" key="3">
    <source>
        <dbReference type="ARBA" id="ARBA00022777"/>
    </source>
</evidence>
<keyword evidence="5" id="KW-0175">Coiled coil</keyword>
<gene>
    <name evidence="8" type="primary">pknD_1</name>
    <name evidence="8" type="ORF">Q31b_15450</name>
</gene>
<proteinExistence type="predicted"/>
<evidence type="ECO:0000256" key="1">
    <source>
        <dbReference type="ARBA" id="ARBA00022679"/>
    </source>
</evidence>
<dbReference type="PROSITE" id="PS50011">
    <property type="entry name" value="PROTEIN_KINASE_DOM"/>
    <property type="match status" value="1"/>
</dbReference>
<keyword evidence="1 8" id="KW-0808">Transferase</keyword>
<dbReference type="SMART" id="SM00220">
    <property type="entry name" value="S_TKc"/>
    <property type="match status" value="1"/>
</dbReference>
<feature type="coiled-coil region" evidence="5">
    <location>
        <begin position="407"/>
        <end position="434"/>
    </location>
</feature>
<accession>A0A5C6E579</accession>
<comment type="caution">
    <text evidence="8">The sequence shown here is derived from an EMBL/GenBank/DDBJ whole genome shotgun (WGS) entry which is preliminary data.</text>
</comment>
<evidence type="ECO:0000256" key="5">
    <source>
        <dbReference type="SAM" id="Coils"/>
    </source>
</evidence>
<dbReference type="PANTHER" id="PTHR43289">
    <property type="entry name" value="MITOGEN-ACTIVATED PROTEIN KINASE KINASE KINASE 20-RELATED"/>
    <property type="match status" value="1"/>
</dbReference>
<evidence type="ECO:0000313" key="8">
    <source>
        <dbReference type="EMBL" id="TWU44010.1"/>
    </source>
</evidence>
<keyword evidence="2" id="KW-0547">Nucleotide-binding</keyword>
<organism evidence="8 9">
    <name type="scientific">Novipirellula aureliae</name>
    <dbReference type="NCBI Taxonomy" id="2527966"/>
    <lineage>
        <taxon>Bacteria</taxon>
        <taxon>Pseudomonadati</taxon>
        <taxon>Planctomycetota</taxon>
        <taxon>Planctomycetia</taxon>
        <taxon>Pirellulales</taxon>
        <taxon>Pirellulaceae</taxon>
        <taxon>Novipirellula</taxon>
    </lineage>
</organism>
<dbReference type="Gene3D" id="3.30.200.20">
    <property type="entry name" value="Phosphorylase Kinase, domain 1"/>
    <property type="match status" value="1"/>
</dbReference>
<dbReference type="PANTHER" id="PTHR43289:SF6">
    <property type="entry name" value="SERINE_THREONINE-PROTEIN KINASE NEKL-3"/>
    <property type="match status" value="1"/>
</dbReference>
<feature type="domain" description="Protein kinase" evidence="7">
    <location>
        <begin position="44"/>
        <end position="345"/>
    </location>
</feature>
<dbReference type="EMBL" id="SJPY01000002">
    <property type="protein sequence ID" value="TWU44010.1"/>
    <property type="molecule type" value="Genomic_DNA"/>
</dbReference>
<dbReference type="GO" id="GO:0004674">
    <property type="term" value="F:protein serine/threonine kinase activity"/>
    <property type="evidence" value="ECO:0007669"/>
    <property type="project" value="UniProtKB-EC"/>
</dbReference>
<evidence type="ECO:0000259" key="7">
    <source>
        <dbReference type="PROSITE" id="PS50011"/>
    </source>
</evidence>
<sequence length="733" mass="81124">MADIEQFDGASDDEQANKQMVGDVDKRPLLTDLHGAKLPIHSTIEELEFLQRGGLGAVYVGEDMLVHRRVAVKFLHQHLASEPMCLERFALEAEVTARLEHPGVIPLYGVGQTDEGTPFYAMRFIDGQSMDDLVMTLHNPVPENPAKHGSATGRSGGAIENDPRYRLLLNHFVSVCKTIAYAHNRGIVHRDIKPANVMLGKYGETIVVDWGLAIPVVRDEPFRQSGENTLMPVPAGESSTSGHGAGTPLYMSPEQASMLAPTPASDIYSLGATLYKILCGRAPVDGSSLVEVKQRVIDGQITPLRDIRTHVPPALASIAYKALSLKPSHRYSTALKMAEDVEAFLADQPVAAHKESWLARSMRVARHNRSATQTALVALAIGSILTVFALLTLGAYATRERYLRKDAQAAQTEAAEAQQRAERLRSESMAMSAKFLANSIANEIDLRWRILEAEASSPVLRQLIVELNKKVPTASVDPDRDDGGLVLEQLEPARSQLQNWLQARYIDNQRAVKSVSWFVQGVDGTQLARVRPSESIGRNYRHRDYFHGLGRDFDLAEMLAANEQPKPLVGKLVYMSVAYQSTNTHALQVSFSVPIYDAEVEQYARKKIGVMAMSVELGDFAMDPNTWLIDTRPDQFAGQRGMLLQHPKLGQRSETDEPPHLDEAWVGQMLERRRQRMRRSDPIGSEDTAENVSMIQDPIEQTMTMAATEPIIVHGRPAEIADTGWIVVVTETD</sequence>
<dbReference type="AlphaFoldDB" id="A0A5C6E579"/>